<dbReference type="SUPFAM" id="SSF48452">
    <property type="entry name" value="TPR-like"/>
    <property type="match status" value="1"/>
</dbReference>
<dbReference type="InterPro" id="IPR024983">
    <property type="entry name" value="CHAT_dom"/>
</dbReference>
<feature type="region of interest" description="Disordered" evidence="1">
    <location>
        <begin position="1"/>
        <end position="31"/>
    </location>
</feature>
<dbReference type="AlphaFoldDB" id="A0A1H9DFV7"/>
<accession>A0A1H9DFV7</accession>
<sequence length="898" mass="95110">MLELAAPRGPAGLSRAGDPLTRRSPAPAARAPDVRVRVELIHARAVAAANRGRYDLSRRQAEAGLRLLPGRTAAEDAAGRDGAAGAEAADPSLSRLEVRLLTLLAAMEQEIFGQGAGLPRLEEAAARAVTLGADDLTFAVRQARALRALRVGARDEALAQFTLADALADAATDLDVCRMLVNRGTVRLERLDLEGAREDFERCLVRAGSKPDLQKFAAMARHNLGYTEFLAGDLPTALRLMREALLGSEETTLATSLLDLARVLTEAGLIDEADTALRRAADAARRGRAWAWVAEIELSGAQLALLTGRFDLARRLAGSARNRFRRRGNEAWRRRAELVLLAGDLADGRPASLLVAPALRLAEEFTAEGLTPYATTARLVAAEALLRAGRPAEAERAYAALPRPSRTDVLEVRLQRRTVAGQLERALGDPAAAAREVRLGLEDLARYQARFGSVDLQTASALHGRRLAALDLDLALSGGRPAAVFAALERGRERSRRLVPVTPPSGSSAPLLVELRQLTTTLHEIGADPDHRAEAQRVRQRVADVTEELRGLSWQVGGLPPVGTATPLVEVRERLAACVRQMLLLGRHGDELVVVVLGRARPRLVRLAGVAARASALTRTVRADLDVVARPRLPERLRASASASARHKLAALDALLLGGLGLGDGPLVVVPTADLSTLPWGCLPSLRGRPVEVAPTAGAWWRRSEPPSARPREARVVAVAGPDVPAALREVEQVAATWPGAGVLHGASATREAFTDRASRATLAHLATHGHHVAQSPLFSSFDLADGPLFAYELEAGQVPDHVVLSACELGQATVRPGEESLGLTSVLLQLGARCVVSGVAEVGDEVAAEVMVGYHRRLAEGSDSAVALADAAAATDQPVPFTCFGAAVRFAGSAAAG</sequence>
<dbReference type="InterPro" id="IPR011990">
    <property type="entry name" value="TPR-like_helical_dom_sf"/>
</dbReference>
<feature type="compositionally biased region" description="Low complexity" evidence="1">
    <location>
        <begin position="22"/>
        <end position="31"/>
    </location>
</feature>
<feature type="domain" description="CHAT" evidence="2">
    <location>
        <begin position="664"/>
        <end position="873"/>
    </location>
</feature>
<evidence type="ECO:0000313" key="3">
    <source>
        <dbReference type="EMBL" id="SEQ11618.1"/>
    </source>
</evidence>
<dbReference type="STRING" id="1036181.SAMN05421756_102509"/>
<dbReference type="RefSeq" id="WP_091178359.1">
    <property type="nucleotide sequence ID" value="NZ_FOFA01000002.1"/>
</dbReference>
<dbReference type="EMBL" id="FOFA01000002">
    <property type="protein sequence ID" value="SEQ11618.1"/>
    <property type="molecule type" value="Genomic_DNA"/>
</dbReference>
<dbReference type="Pfam" id="PF12770">
    <property type="entry name" value="CHAT"/>
    <property type="match status" value="1"/>
</dbReference>
<protein>
    <submittedName>
        <fullName evidence="3">CHAT domain-containing protein</fullName>
    </submittedName>
</protein>
<organism evidence="3 4">
    <name type="scientific">Microlunatus flavus</name>
    <dbReference type="NCBI Taxonomy" id="1036181"/>
    <lineage>
        <taxon>Bacteria</taxon>
        <taxon>Bacillati</taxon>
        <taxon>Actinomycetota</taxon>
        <taxon>Actinomycetes</taxon>
        <taxon>Propionibacteriales</taxon>
        <taxon>Propionibacteriaceae</taxon>
        <taxon>Microlunatus</taxon>
    </lineage>
</organism>
<keyword evidence="4" id="KW-1185">Reference proteome</keyword>
<name>A0A1H9DFV7_9ACTN</name>
<gene>
    <name evidence="3" type="ORF">SAMN05421756_102509</name>
</gene>
<reference evidence="4" key="1">
    <citation type="submission" date="2016-10" db="EMBL/GenBank/DDBJ databases">
        <authorList>
            <person name="Varghese N."/>
            <person name="Submissions S."/>
        </authorList>
    </citation>
    <scope>NUCLEOTIDE SEQUENCE [LARGE SCALE GENOMIC DNA]</scope>
    <source>
        <strain evidence="4">CGMCC 4.6856</strain>
    </source>
</reference>
<evidence type="ECO:0000256" key="1">
    <source>
        <dbReference type="SAM" id="MobiDB-lite"/>
    </source>
</evidence>
<proteinExistence type="predicted"/>
<evidence type="ECO:0000259" key="2">
    <source>
        <dbReference type="Pfam" id="PF12770"/>
    </source>
</evidence>
<dbReference type="Proteomes" id="UP000198504">
    <property type="component" value="Unassembled WGS sequence"/>
</dbReference>
<dbReference type="OrthoDB" id="9761935at2"/>
<dbReference type="Gene3D" id="1.25.40.10">
    <property type="entry name" value="Tetratricopeptide repeat domain"/>
    <property type="match status" value="1"/>
</dbReference>
<evidence type="ECO:0000313" key="4">
    <source>
        <dbReference type="Proteomes" id="UP000198504"/>
    </source>
</evidence>